<dbReference type="EMBL" id="JAUHGG010000003">
    <property type="protein sequence ID" value="MDS1821217.1"/>
    <property type="molecule type" value="Genomic_DNA"/>
</dbReference>
<accession>A0AAW8PY81</accession>
<evidence type="ECO:0000313" key="2">
    <source>
        <dbReference type="Proteomes" id="UP001253193"/>
    </source>
</evidence>
<name>A0AAW8PY81_VIBPH</name>
<protein>
    <submittedName>
        <fullName evidence="1">Uncharacterized protein</fullName>
    </submittedName>
</protein>
<comment type="caution">
    <text evidence="1">The sequence shown here is derived from an EMBL/GenBank/DDBJ whole genome shotgun (WGS) entry which is preliminary data.</text>
</comment>
<dbReference type="Proteomes" id="UP001253193">
    <property type="component" value="Unassembled WGS sequence"/>
</dbReference>
<sequence length="200" mass="22689">MSISTKFNAWIKHNADKWSARYAEITKDENYDFNDVLGSFMDLADMATDELPKSMQDDIAKIMASRSTNEMFCDSVMGVALILAGNTQVEGVGINDIEVSVWDELDQDTEWLLSEVYEYLNFFDEKFDYHFIASITHSDGTSDVCAINSGRHIGRMELDFIIRKELDKGGCLDAVGQESAEFIEKMKSYNIITKEIKVTD</sequence>
<evidence type="ECO:0000313" key="1">
    <source>
        <dbReference type="EMBL" id="MDS1821217.1"/>
    </source>
</evidence>
<dbReference type="RefSeq" id="WP_311020088.1">
    <property type="nucleotide sequence ID" value="NZ_JAUHGG010000003.1"/>
</dbReference>
<reference evidence="1" key="1">
    <citation type="submission" date="2023-06" db="EMBL/GenBank/DDBJ databases">
        <title>Genomic Diversity of Vibrio spp. and Metagenomic Analysis of Pathogens in Florida Gulf Coastal Waters Following Hurricane Ian.</title>
        <authorList>
            <person name="Brumfield K.D."/>
        </authorList>
    </citation>
    <scope>NUCLEOTIDE SEQUENCE</scope>
    <source>
        <strain evidence="1">WBS2B-138</strain>
    </source>
</reference>
<proteinExistence type="predicted"/>
<gene>
    <name evidence="1" type="ORF">QX249_11135</name>
</gene>
<organism evidence="1 2">
    <name type="scientific">Vibrio parahaemolyticus</name>
    <dbReference type="NCBI Taxonomy" id="670"/>
    <lineage>
        <taxon>Bacteria</taxon>
        <taxon>Pseudomonadati</taxon>
        <taxon>Pseudomonadota</taxon>
        <taxon>Gammaproteobacteria</taxon>
        <taxon>Vibrionales</taxon>
        <taxon>Vibrionaceae</taxon>
        <taxon>Vibrio</taxon>
    </lineage>
</organism>
<dbReference type="AlphaFoldDB" id="A0AAW8PY81"/>